<dbReference type="HOGENOM" id="CLU_041307_2_0_1"/>
<keyword evidence="2 5" id="KW-0812">Transmembrane</keyword>
<evidence type="ECO:0000256" key="5">
    <source>
        <dbReference type="SAM" id="Phobius"/>
    </source>
</evidence>
<proteinExistence type="predicted"/>
<dbReference type="GO" id="GO:0015095">
    <property type="term" value="F:magnesium ion transmembrane transporter activity"/>
    <property type="evidence" value="ECO:0007669"/>
    <property type="project" value="TreeGrafter"/>
</dbReference>
<dbReference type="PANTHER" id="PTHR46494">
    <property type="entry name" value="CORA FAMILY METAL ION TRANSPORTER (EUROFUNG)"/>
    <property type="match status" value="1"/>
</dbReference>
<dbReference type="GO" id="GO:0015087">
    <property type="term" value="F:cobalt ion transmembrane transporter activity"/>
    <property type="evidence" value="ECO:0007669"/>
    <property type="project" value="TreeGrafter"/>
</dbReference>
<evidence type="ECO:0000256" key="3">
    <source>
        <dbReference type="ARBA" id="ARBA00022989"/>
    </source>
</evidence>
<dbReference type="GO" id="GO:0050897">
    <property type="term" value="F:cobalt ion binding"/>
    <property type="evidence" value="ECO:0007669"/>
    <property type="project" value="TreeGrafter"/>
</dbReference>
<dbReference type="AlphaFoldDB" id="C6HSU4"/>
<sequence length="443" mass="51420">MLSLKTGRNLHEILRQERLKYEMSRAHKFESTDGVGANIEEETSEKMIVDITEKIGDALSKRRSMLEVELRQQPLNSVRIAFAGKQKDCNRWVNENPAIIAGLPIPLQFWVTSTKDLNGCSNAIYNRHDDGTLASLDTWSCFKLKEAISKNEYVWHQMTMFIRWRPKEQNMFIFCSDLSESLQEALNRRISGIDPSDPYTWHAVFLDELRECYDDCVWKLRHLVREAEKFRDVYQPMGPDFPKLHDIARHVIHSNETLDVAIETIDSILHEHELLISREGSTGSHQIQKISAEDVTRRLYYHSREIRAIKARSASLYDRLQNEINLGFNLVSQTDTAAMKIISAVGLVFLPGTFISTLFGMNFFNFSVDENTGKQTFAMSHKFWIYWAISLPVTAAVILAWVIYDRSYLITETLQPLWVKYMEKFYSLFRRRKVKQVNSSSPS</sequence>
<keyword evidence="3 5" id="KW-1133">Transmembrane helix</keyword>
<dbReference type="InterPro" id="IPR045863">
    <property type="entry name" value="CorA_TM1_TM2"/>
</dbReference>
<dbReference type="InterPro" id="IPR002523">
    <property type="entry name" value="MgTranspt_CorA/ZnTranspt_ZntB"/>
</dbReference>
<name>C6HSU4_AJECH</name>
<feature type="transmembrane region" description="Helical" evidence="5">
    <location>
        <begin position="384"/>
        <end position="404"/>
    </location>
</feature>
<dbReference type="EMBL" id="GG692439">
    <property type="protein sequence ID" value="EER36619.1"/>
    <property type="molecule type" value="Genomic_DNA"/>
</dbReference>
<gene>
    <name evidence="6" type="ORF">HCDG_09275</name>
</gene>
<dbReference type="OrthoDB" id="4178743at2759"/>
<comment type="subcellular location">
    <subcellularLocation>
        <location evidence="1">Cell membrane</location>
        <topology evidence="1">Multi-pass membrane protein</topology>
    </subcellularLocation>
</comment>
<dbReference type="GO" id="GO:0005886">
    <property type="term" value="C:plasma membrane"/>
    <property type="evidence" value="ECO:0007669"/>
    <property type="project" value="UniProtKB-SubCell"/>
</dbReference>
<dbReference type="OMA" id="WSCFKIK"/>
<dbReference type="GO" id="GO:0000287">
    <property type="term" value="F:magnesium ion binding"/>
    <property type="evidence" value="ECO:0007669"/>
    <property type="project" value="TreeGrafter"/>
</dbReference>
<protein>
    <recommendedName>
        <fullName evidence="8">CorA family metal ion transporter</fullName>
    </recommendedName>
</protein>
<reference evidence="7" key="1">
    <citation type="submission" date="2009-05" db="EMBL/GenBank/DDBJ databases">
        <title>The genome sequence of Ajellomyces capsulatus strain H143.</title>
        <authorList>
            <person name="Champion M."/>
            <person name="Cuomo C.A."/>
            <person name="Ma L.-J."/>
            <person name="Henn M.R."/>
            <person name="Sil A."/>
            <person name="Goldman B."/>
            <person name="Young S.K."/>
            <person name="Kodira C.D."/>
            <person name="Zeng Q."/>
            <person name="Koehrsen M."/>
            <person name="Alvarado L."/>
            <person name="Berlin A.M."/>
            <person name="Borenstein D."/>
            <person name="Chen Z."/>
            <person name="Engels R."/>
            <person name="Freedman E."/>
            <person name="Gellesch M."/>
            <person name="Goldberg J."/>
            <person name="Griggs A."/>
            <person name="Gujja S."/>
            <person name="Heiman D.I."/>
            <person name="Hepburn T.A."/>
            <person name="Howarth C."/>
            <person name="Jen D."/>
            <person name="Larson L."/>
            <person name="Lewis B."/>
            <person name="Mehta T."/>
            <person name="Park D."/>
            <person name="Pearson M."/>
            <person name="Roberts A."/>
            <person name="Saif S."/>
            <person name="Shea T.D."/>
            <person name="Shenoy N."/>
            <person name="Sisk P."/>
            <person name="Stolte C."/>
            <person name="Sykes S."/>
            <person name="Walk T."/>
            <person name="White J."/>
            <person name="Yandava C."/>
            <person name="Klein B."/>
            <person name="McEwen J.G."/>
            <person name="Puccia R."/>
            <person name="Goldman G.H."/>
            <person name="Felipe M.S."/>
            <person name="Nino-Vega G."/>
            <person name="San-Blas G."/>
            <person name="Taylor J.W."/>
            <person name="Mendoza L."/>
            <person name="Galagan J.E."/>
            <person name="Nusbaum C."/>
            <person name="Birren B.W."/>
        </authorList>
    </citation>
    <scope>NUCLEOTIDE SEQUENCE [LARGE SCALE GENOMIC DNA]</scope>
    <source>
        <strain evidence="7">H143</strain>
    </source>
</reference>
<dbReference type="VEuPathDB" id="FungiDB:HCDG_09275"/>
<dbReference type="SUPFAM" id="SSF144083">
    <property type="entry name" value="Magnesium transport protein CorA, transmembrane region"/>
    <property type="match status" value="1"/>
</dbReference>
<evidence type="ECO:0000313" key="6">
    <source>
        <dbReference type="EMBL" id="EER36619.1"/>
    </source>
</evidence>
<accession>C6HSU4</accession>
<organism evidence="6 7">
    <name type="scientific">Ajellomyces capsulatus (strain H143)</name>
    <name type="common">Darling's disease fungus</name>
    <name type="synonym">Histoplasma capsulatum</name>
    <dbReference type="NCBI Taxonomy" id="544712"/>
    <lineage>
        <taxon>Eukaryota</taxon>
        <taxon>Fungi</taxon>
        <taxon>Dikarya</taxon>
        <taxon>Ascomycota</taxon>
        <taxon>Pezizomycotina</taxon>
        <taxon>Eurotiomycetes</taxon>
        <taxon>Eurotiomycetidae</taxon>
        <taxon>Onygenales</taxon>
        <taxon>Ajellomycetaceae</taxon>
        <taxon>Histoplasma</taxon>
    </lineage>
</organism>
<dbReference type="Gene3D" id="1.20.58.340">
    <property type="entry name" value="Magnesium transport protein CorA, transmembrane region"/>
    <property type="match status" value="1"/>
</dbReference>
<dbReference type="Pfam" id="PF01544">
    <property type="entry name" value="CorA"/>
    <property type="match status" value="1"/>
</dbReference>
<evidence type="ECO:0000256" key="4">
    <source>
        <dbReference type="ARBA" id="ARBA00023136"/>
    </source>
</evidence>
<dbReference type="Proteomes" id="UP000002624">
    <property type="component" value="Unassembled WGS sequence"/>
</dbReference>
<dbReference type="PANTHER" id="PTHR46494:SF1">
    <property type="entry name" value="CORA FAMILY METAL ION TRANSPORTER (EUROFUNG)"/>
    <property type="match status" value="1"/>
</dbReference>
<keyword evidence="4 5" id="KW-0472">Membrane</keyword>
<dbReference type="STRING" id="544712.C6HSU4"/>
<evidence type="ECO:0008006" key="8">
    <source>
        <dbReference type="Google" id="ProtNLM"/>
    </source>
</evidence>
<feature type="transmembrane region" description="Helical" evidence="5">
    <location>
        <begin position="341"/>
        <end position="364"/>
    </location>
</feature>
<evidence type="ECO:0000256" key="1">
    <source>
        <dbReference type="ARBA" id="ARBA00004651"/>
    </source>
</evidence>
<evidence type="ECO:0000256" key="2">
    <source>
        <dbReference type="ARBA" id="ARBA00022692"/>
    </source>
</evidence>
<evidence type="ECO:0000313" key="7">
    <source>
        <dbReference type="Proteomes" id="UP000002624"/>
    </source>
</evidence>